<feature type="compositionally biased region" description="Acidic residues" evidence="1">
    <location>
        <begin position="176"/>
        <end position="190"/>
    </location>
</feature>
<evidence type="ECO:0000313" key="2">
    <source>
        <dbReference type="EMBL" id="KAJ5174568.1"/>
    </source>
</evidence>
<feature type="region of interest" description="Disordered" evidence="1">
    <location>
        <begin position="172"/>
        <end position="192"/>
    </location>
</feature>
<accession>A0A9W9IDD4</accession>
<evidence type="ECO:0000256" key="1">
    <source>
        <dbReference type="SAM" id="MobiDB-lite"/>
    </source>
</evidence>
<dbReference type="RefSeq" id="XP_056546176.1">
    <property type="nucleotide sequence ID" value="XM_056682570.1"/>
</dbReference>
<dbReference type="OrthoDB" id="1746530at2759"/>
<dbReference type="GO" id="GO:0006384">
    <property type="term" value="P:transcription initiation at RNA polymerase III promoter"/>
    <property type="evidence" value="ECO:0007669"/>
    <property type="project" value="InterPro"/>
</dbReference>
<feature type="region of interest" description="Disordered" evidence="1">
    <location>
        <begin position="73"/>
        <end position="113"/>
    </location>
</feature>
<dbReference type="PANTHER" id="PTHR15561:SF0">
    <property type="entry name" value="DNA-DIRECTED RNA POLYMERASE III SUBUNIT RPC9"/>
    <property type="match status" value="1"/>
</dbReference>
<dbReference type="AlphaFoldDB" id="A0A9W9IDD4"/>
<proteinExistence type="predicted"/>
<keyword evidence="3" id="KW-1185">Reference proteome</keyword>
<reference evidence="2" key="1">
    <citation type="submission" date="2022-11" db="EMBL/GenBank/DDBJ databases">
        <authorList>
            <person name="Petersen C."/>
        </authorList>
    </citation>
    <scope>NUCLEOTIDE SEQUENCE</scope>
    <source>
        <strain evidence="2">IBT 26290</strain>
    </source>
</reference>
<dbReference type="Proteomes" id="UP001149163">
    <property type="component" value="Unassembled WGS sequence"/>
</dbReference>
<dbReference type="GeneID" id="81421746"/>
<reference evidence="2" key="2">
    <citation type="journal article" date="2023" name="IMA Fungus">
        <title>Comparative genomic study of the Penicillium genus elucidates a diverse pangenome and 15 lateral gene transfer events.</title>
        <authorList>
            <person name="Petersen C."/>
            <person name="Sorensen T."/>
            <person name="Nielsen M.R."/>
            <person name="Sondergaard T.E."/>
            <person name="Sorensen J.L."/>
            <person name="Fitzpatrick D.A."/>
            <person name="Frisvad J.C."/>
            <person name="Nielsen K.L."/>
        </authorList>
    </citation>
    <scope>NUCLEOTIDE SEQUENCE</scope>
    <source>
        <strain evidence="2">IBT 26290</strain>
    </source>
</reference>
<organism evidence="2 3">
    <name type="scientific">Penicillium canariense</name>
    <dbReference type="NCBI Taxonomy" id="189055"/>
    <lineage>
        <taxon>Eukaryota</taxon>
        <taxon>Fungi</taxon>
        <taxon>Dikarya</taxon>
        <taxon>Ascomycota</taxon>
        <taxon>Pezizomycotina</taxon>
        <taxon>Eurotiomycetes</taxon>
        <taxon>Eurotiomycetidae</taxon>
        <taxon>Eurotiales</taxon>
        <taxon>Aspergillaceae</taxon>
        <taxon>Penicillium</taxon>
    </lineage>
</organism>
<name>A0A9W9IDD4_9EURO</name>
<feature type="region of interest" description="Disordered" evidence="1">
    <location>
        <begin position="22"/>
        <end position="42"/>
    </location>
</feature>
<sequence>MRILDPQTAVLTNIEVLAYLTSNPPHRPPSRPPNARQWVPSPDLRDHNTVVKEIHNYVARISPHLLKYPRYTARPTSSQSQSQAAMTRTMRPNATTEVDPSTLPPPVQSTESTPMDHALRELISRLQPYGLTKAEVVTILNLGIGLSGGESDGPAGEVGGDGEMEVDEAPAVNGEGEADGEGEGGEDDGADYGVLALFDSVIEEREDRMSDEDLVAILGIIRETLSENYGS</sequence>
<protein>
    <recommendedName>
        <fullName evidence="4">DNA-directed RNA polymerase III subunit RPC9</fullName>
    </recommendedName>
</protein>
<evidence type="ECO:0008006" key="4">
    <source>
        <dbReference type="Google" id="ProtNLM"/>
    </source>
</evidence>
<feature type="compositionally biased region" description="Polar residues" evidence="1">
    <location>
        <begin position="84"/>
        <end position="99"/>
    </location>
</feature>
<dbReference type="InterPro" id="IPR038846">
    <property type="entry name" value="RPC9"/>
</dbReference>
<dbReference type="GO" id="GO:0005666">
    <property type="term" value="C:RNA polymerase III complex"/>
    <property type="evidence" value="ECO:0007669"/>
    <property type="project" value="InterPro"/>
</dbReference>
<gene>
    <name evidence="2" type="ORF">N7482_000445</name>
</gene>
<evidence type="ECO:0000313" key="3">
    <source>
        <dbReference type="Proteomes" id="UP001149163"/>
    </source>
</evidence>
<dbReference type="EMBL" id="JAPQKN010000001">
    <property type="protein sequence ID" value="KAJ5174568.1"/>
    <property type="molecule type" value="Genomic_DNA"/>
</dbReference>
<dbReference type="PANTHER" id="PTHR15561">
    <property type="entry name" value="CALCITONIN GENE-RELATED PEPTIDE-RECEPTOR COMPONENT PROTEIN"/>
    <property type="match status" value="1"/>
</dbReference>
<comment type="caution">
    <text evidence="2">The sequence shown here is derived from an EMBL/GenBank/DDBJ whole genome shotgun (WGS) entry which is preliminary data.</text>
</comment>